<dbReference type="OrthoDB" id="9796919at2"/>
<keyword evidence="2" id="KW-0808">Transferase</keyword>
<evidence type="ECO:0000259" key="1">
    <source>
        <dbReference type="PROSITE" id="PS51186"/>
    </source>
</evidence>
<dbReference type="KEGG" id="aei:AOY20_06570"/>
<dbReference type="PROSITE" id="PS51186">
    <property type="entry name" value="GNAT"/>
    <property type="match status" value="1"/>
</dbReference>
<dbReference type="Proteomes" id="UP000064939">
    <property type="component" value="Chromosome"/>
</dbReference>
<dbReference type="RefSeq" id="WP_054581122.1">
    <property type="nucleotide sequence ID" value="NZ_CP012808.1"/>
</dbReference>
<organism evidence="2 3">
    <name type="scientific">Acinetobacter equi</name>
    <dbReference type="NCBI Taxonomy" id="1324350"/>
    <lineage>
        <taxon>Bacteria</taxon>
        <taxon>Pseudomonadati</taxon>
        <taxon>Pseudomonadota</taxon>
        <taxon>Gammaproteobacteria</taxon>
        <taxon>Moraxellales</taxon>
        <taxon>Moraxellaceae</taxon>
        <taxon>Acinetobacter</taxon>
    </lineage>
</organism>
<accession>A0A0N9V7Q9</accession>
<name>A0A0N9V7Q9_9GAMM</name>
<proteinExistence type="predicted"/>
<dbReference type="InterPro" id="IPR016181">
    <property type="entry name" value="Acyl_CoA_acyltransferase"/>
</dbReference>
<reference evidence="2 3" key="1">
    <citation type="journal article" date="2015" name="Int. J. Syst. Evol. Microbiol.">
        <title>Acinetobacter equi sp. nov. isolated from horse faeces.</title>
        <authorList>
            <person name="Poppel M.T."/>
            <person name="Skiebe E."/>
            <person name="Laue M."/>
            <person name="Bergmann H."/>
            <person name="Ebersberger I."/>
            <person name="Garn T."/>
            <person name="Fruth A."/>
            <person name="Baumgardt S."/>
            <person name="Busse H.J."/>
            <person name="Wilharm G."/>
        </authorList>
    </citation>
    <scope>NUCLEOTIDE SEQUENCE [LARGE SCALE GENOMIC DNA]</scope>
    <source>
        <strain evidence="2 3">114</strain>
    </source>
</reference>
<dbReference type="SUPFAM" id="SSF55729">
    <property type="entry name" value="Acyl-CoA N-acyltransferases (Nat)"/>
    <property type="match status" value="1"/>
</dbReference>
<protein>
    <submittedName>
        <fullName evidence="2">GCN5 family acetyltransferase</fullName>
    </submittedName>
</protein>
<dbReference type="InterPro" id="IPR050276">
    <property type="entry name" value="MshD_Acetyltransferase"/>
</dbReference>
<sequence>MNITIKILSPQNVNDFKKIRLSALLQAPEMFGSTYTTEVTHQDIYFKNCLLNSIAFAAYHDKDIIGIAVLVRESAIRIAHKAHLASVFIEPKFQQKGIAHILLNTVIKHARAQRIEQILLTVVEDNMIAINLYKKLGFQIYGTEINALKDQDKYTNEILMKLFLTKNL</sequence>
<dbReference type="Pfam" id="PF00583">
    <property type="entry name" value="Acetyltransf_1"/>
    <property type="match status" value="1"/>
</dbReference>
<dbReference type="Gene3D" id="3.40.630.30">
    <property type="match status" value="1"/>
</dbReference>
<evidence type="ECO:0000313" key="3">
    <source>
        <dbReference type="Proteomes" id="UP000064939"/>
    </source>
</evidence>
<dbReference type="EMBL" id="CP012808">
    <property type="protein sequence ID" value="ALH95228.1"/>
    <property type="molecule type" value="Genomic_DNA"/>
</dbReference>
<gene>
    <name evidence="2" type="ORF">AOY20_06570</name>
</gene>
<dbReference type="STRING" id="1324350.AOY20_06570"/>
<dbReference type="AlphaFoldDB" id="A0A0N9V7Q9"/>
<dbReference type="InterPro" id="IPR000182">
    <property type="entry name" value="GNAT_dom"/>
</dbReference>
<feature type="domain" description="N-acetyltransferase" evidence="1">
    <location>
        <begin position="3"/>
        <end position="165"/>
    </location>
</feature>
<dbReference type="PANTHER" id="PTHR43617:SF33">
    <property type="entry name" value="SPORE COAT POLYSACCHARIDE BIOSYNTHESIS PROTEIN SPSD"/>
    <property type="match status" value="1"/>
</dbReference>
<dbReference type="GO" id="GO:0016747">
    <property type="term" value="F:acyltransferase activity, transferring groups other than amino-acyl groups"/>
    <property type="evidence" value="ECO:0007669"/>
    <property type="project" value="InterPro"/>
</dbReference>
<evidence type="ECO:0000313" key="2">
    <source>
        <dbReference type="EMBL" id="ALH95228.1"/>
    </source>
</evidence>
<dbReference type="PANTHER" id="PTHR43617">
    <property type="entry name" value="L-AMINO ACID N-ACETYLTRANSFERASE"/>
    <property type="match status" value="1"/>
</dbReference>
<dbReference type="CDD" id="cd04301">
    <property type="entry name" value="NAT_SF"/>
    <property type="match status" value="1"/>
</dbReference>
<keyword evidence="3" id="KW-1185">Reference proteome</keyword>